<dbReference type="RefSeq" id="WP_203761461.1">
    <property type="nucleotide sequence ID" value="NZ_BAAABO010000027.1"/>
</dbReference>
<proteinExistence type="predicted"/>
<dbReference type="EMBL" id="BOMI01000036">
    <property type="protein sequence ID" value="GID73539.1"/>
    <property type="molecule type" value="Genomic_DNA"/>
</dbReference>
<evidence type="ECO:0000313" key="1">
    <source>
        <dbReference type="EMBL" id="GID73539.1"/>
    </source>
</evidence>
<evidence type="ECO:0000313" key="2">
    <source>
        <dbReference type="Proteomes" id="UP000609879"/>
    </source>
</evidence>
<gene>
    <name evidence="1" type="ORF">Ade02nite_21800</name>
</gene>
<comment type="caution">
    <text evidence="1">The sequence shown here is derived from an EMBL/GenBank/DDBJ whole genome shotgun (WGS) entry which is preliminary data.</text>
</comment>
<reference evidence="1 2" key="1">
    <citation type="submission" date="2021-01" db="EMBL/GenBank/DDBJ databases">
        <title>Whole genome shotgun sequence of Actinoplanes deccanensis NBRC 13994.</title>
        <authorList>
            <person name="Komaki H."/>
            <person name="Tamura T."/>
        </authorList>
    </citation>
    <scope>NUCLEOTIDE SEQUENCE [LARGE SCALE GENOMIC DNA]</scope>
    <source>
        <strain evidence="1 2">NBRC 13994</strain>
    </source>
</reference>
<organism evidence="1 2">
    <name type="scientific">Paractinoplanes deccanensis</name>
    <dbReference type="NCBI Taxonomy" id="113561"/>
    <lineage>
        <taxon>Bacteria</taxon>
        <taxon>Bacillati</taxon>
        <taxon>Actinomycetota</taxon>
        <taxon>Actinomycetes</taxon>
        <taxon>Micromonosporales</taxon>
        <taxon>Micromonosporaceae</taxon>
        <taxon>Paractinoplanes</taxon>
    </lineage>
</organism>
<sequence>MTFAEELAAAGPWAGHEDEMELYGRLVGTWDLTNRYRVPETGEWRAGTVVWTFGWVLAGHTVQDVMWFTEPGAGGWPVRMTGSTVRHYDPGQGVWHIVWFSPAGRVTRLTGRAGKDGDIEQEGVRDGGTAVRWVFTEMTATSFRWLGYTSEAGGDWALEQEMLAARRA</sequence>
<protein>
    <recommendedName>
        <fullName evidence="3">DUF1579 domain-containing protein</fullName>
    </recommendedName>
</protein>
<name>A0ABQ3Y0K8_9ACTN</name>
<keyword evidence="2" id="KW-1185">Reference proteome</keyword>
<dbReference type="Proteomes" id="UP000609879">
    <property type="component" value="Unassembled WGS sequence"/>
</dbReference>
<accession>A0ABQ3Y0K8</accession>
<evidence type="ECO:0008006" key="3">
    <source>
        <dbReference type="Google" id="ProtNLM"/>
    </source>
</evidence>